<evidence type="ECO:0000313" key="6">
    <source>
        <dbReference type="EMBL" id="CAD7079846.1"/>
    </source>
</evidence>
<evidence type="ECO:0000256" key="3">
    <source>
        <dbReference type="ARBA" id="ARBA00023157"/>
    </source>
</evidence>
<feature type="chain" id="PRO_5031330125" description="BPTI/Kunitz inhibitor domain-containing protein" evidence="4">
    <location>
        <begin position="21"/>
        <end position="77"/>
    </location>
</feature>
<evidence type="ECO:0000256" key="2">
    <source>
        <dbReference type="ARBA" id="ARBA00022900"/>
    </source>
</evidence>
<dbReference type="GO" id="GO:0004867">
    <property type="term" value="F:serine-type endopeptidase inhibitor activity"/>
    <property type="evidence" value="ECO:0007669"/>
    <property type="project" value="UniProtKB-KW"/>
</dbReference>
<dbReference type="PROSITE" id="PS50279">
    <property type="entry name" value="BPTI_KUNITZ_2"/>
    <property type="match status" value="1"/>
</dbReference>
<keyword evidence="1" id="KW-0646">Protease inhibitor</keyword>
<dbReference type="PANTHER" id="PTHR10083">
    <property type="entry name" value="KUNITZ-TYPE PROTEASE INHIBITOR-RELATED"/>
    <property type="match status" value="1"/>
</dbReference>
<dbReference type="EMBL" id="LR899009">
    <property type="protein sequence ID" value="CAD7079846.1"/>
    <property type="molecule type" value="Genomic_DNA"/>
</dbReference>
<dbReference type="InterPro" id="IPR020901">
    <property type="entry name" value="Prtase_inh_Kunz-CS"/>
</dbReference>
<keyword evidence="7" id="KW-1185">Reference proteome</keyword>
<evidence type="ECO:0000313" key="7">
    <source>
        <dbReference type="Proteomes" id="UP000594454"/>
    </source>
</evidence>
<evidence type="ECO:0000256" key="4">
    <source>
        <dbReference type="SAM" id="SignalP"/>
    </source>
</evidence>
<dbReference type="OMA" id="NECEVFF"/>
<keyword evidence="2" id="KW-0722">Serine protease inhibitor</keyword>
<dbReference type="FunCoup" id="A0A7R8YP17">
    <property type="interactions" value="7"/>
</dbReference>
<protein>
    <recommendedName>
        <fullName evidence="5">BPTI/Kunitz inhibitor domain-containing protein</fullName>
    </recommendedName>
</protein>
<keyword evidence="3" id="KW-1015">Disulfide bond</keyword>
<name>A0A7R8YP17_HERIL</name>
<dbReference type="InterPro" id="IPR036880">
    <property type="entry name" value="Kunitz_BPTI_sf"/>
</dbReference>
<dbReference type="PANTHER" id="PTHR10083:SF374">
    <property type="entry name" value="BPTI_KUNITZ INHIBITOR DOMAIN-CONTAINING PROTEIN"/>
    <property type="match status" value="1"/>
</dbReference>
<feature type="domain" description="BPTI/Kunitz inhibitor" evidence="5">
    <location>
        <begin position="26"/>
        <end position="76"/>
    </location>
</feature>
<sequence length="77" mass="8651">MKLSVSFLFVLCCFLSVVVARNEDVCSQPLIIGTCRARIPLYYFDSKTNSCEKFEYGGCDGNDNQFATLDECKKACM</sequence>
<dbReference type="SUPFAM" id="SSF57362">
    <property type="entry name" value="BPTI-like"/>
    <property type="match status" value="1"/>
</dbReference>
<dbReference type="OrthoDB" id="4473401at2759"/>
<evidence type="ECO:0000256" key="1">
    <source>
        <dbReference type="ARBA" id="ARBA00022690"/>
    </source>
</evidence>
<evidence type="ECO:0000259" key="5">
    <source>
        <dbReference type="PROSITE" id="PS50279"/>
    </source>
</evidence>
<proteinExistence type="predicted"/>
<dbReference type="InterPro" id="IPR002223">
    <property type="entry name" value="Kunitz_BPTI"/>
</dbReference>
<reference evidence="6 7" key="1">
    <citation type="submission" date="2020-11" db="EMBL/GenBank/DDBJ databases">
        <authorList>
            <person name="Wallbank WR R."/>
            <person name="Pardo Diaz C."/>
            <person name="Kozak K."/>
            <person name="Martin S."/>
            <person name="Jiggins C."/>
            <person name="Moest M."/>
            <person name="Warren A I."/>
            <person name="Generalovic N T."/>
            <person name="Byers J.R.P. K."/>
            <person name="Montejo-Kovacevich G."/>
            <person name="Yen C E."/>
        </authorList>
    </citation>
    <scope>NUCLEOTIDE SEQUENCE [LARGE SCALE GENOMIC DNA]</scope>
</reference>
<keyword evidence="4" id="KW-0732">Signal</keyword>
<dbReference type="PROSITE" id="PS00280">
    <property type="entry name" value="BPTI_KUNITZ_1"/>
    <property type="match status" value="1"/>
</dbReference>
<organism evidence="6 7">
    <name type="scientific">Hermetia illucens</name>
    <name type="common">Black soldier fly</name>
    <dbReference type="NCBI Taxonomy" id="343691"/>
    <lineage>
        <taxon>Eukaryota</taxon>
        <taxon>Metazoa</taxon>
        <taxon>Ecdysozoa</taxon>
        <taxon>Arthropoda</taxon>
        <taxon>Hexapoda</taxon>
        <taxon>Insecta</taxon>
        <taxon>Pterygota</taxon>
        <taxon>Neoptera</taxon>
        <taxon>Endopterygota</taxon>
        <taxon>Diptera</taxon>
        <taxon>Brachycera</taxon>
        <taxon>Stratiomyomorpha</taxon>
        <taxon>Stratiomyidae</taxon>
        <taxon>Hermetiinae</taxon>
        <taxon>Hermetia</taxon>
    </lineage>
</organism>
<dbReference type="Pfam" id="PF00014">
    <property type="entry name" value="Kunitz_BPTI"/>
    <property type="match status" value="1"/>
</dbReference>
<dbReference type="SMR" id="A0A7R8YP17"/>
<dbReference type="SMART" id="SM00131">
    <property type="entry name" value="KU"/>
    <property type="match status" value="1"/>
</dbReference>
<accession>A0A7R8YP17</accession>
<dbReference type="FunFam" id="4.10.410.10:FF:000004">
    <property type="entry name" value="Tissue factor pathway inhibitor"/>
    <property type="match status" value="1"/>
</dbReference>
<dbReference type="InParanoid" id="A0A7R8YP17"/>
<dbReference type="Proteomes" id="UP000594454">
    <property type="component" value="Chromosome 1"/>
</dbReference>
<dbReference type="AlphaFoldDB" id="A0A7R8YP17"/>
<gene>
    <name evidence="6" type="ORF">HERILL_LOCUS3037</name>
</gene>
<dbReference type="CDD" id="cd00109">
    <property type="entry name" value="Kunitz-type"/>
    <property type="match status" value="1"/>
</dbReference>
<dbReference type="PRINTS" id="PR00759">
    <property type="entry name" value="BASICPTASE"/>
</dbReference>
<dbReference type="Gene3D" id="4.10.410.10">
    <property type="entry name" value="Pancreatic trypsin inhibitor Kunitz domain"/>
    <property type="match status" value="1"/>
</dbReference>
<dbReference type="InterPro" id="IPR050098">
    <property type="entry name" value="TFPI/VKTCI-like"/>
</dbReference>
<feature type="signal peptide" evidence="4">
    <location>
        <begin position="1"/>
        <end position="20"/>
    </location>
</feature>